<comment type="caution">
    <text evidence="1">The sequence shown here is derived from an EMBL/GenBank/DDBJ whole genome shotgun (WGS) entry which is preliminary data.</text>
</comment>
<dbReference type="InterPro" id="IPR007433">
    <property type="entry name" value="DUF481"/>
</dbReference>
<reference evidence="2" key="1">
    <citation type="journal article" date="2019" name="Int. J. Syst. Evol. Microbiol.">
        <title>The Global Catalogue of Microorganisms (GCM) 10K type strain sequencing project: providing services to taxonomists for standard genome sequencing and annotation.</title>
        <authorList>
            <consortium name="The Broad Institute Genomics Platform"/>
            <consortium name="The Broad Institute Genome Sequencing Center for Infectious Disease"/>
            <person name="Wu L."/>
            <person name="Ma J."/>
        </authorList>
    </citation>
    <scope>NUCLEOTIDE SEQUENCE [LARGE SCALE GENOMIC DNA]</scope>
    <source>
        <strain evidence="2">CGMCC 1.12923</strain>
    </source>
</reference>
<evidence type="ECO:0008006" key="3">
    <source>
        <dbReference type="Google" id="ProtNLM"/>
    </source>
</evidence>
<proteinExistence type="predicted"/>
<name>A0ABQ1QX20_9ALTE</name>
<protein>
    <recommendedName>
        <fullName evidence="3">Salt-induced outer membrane protein</fullName>
    </recommendedName>
</protein>
<organism evidence="1 2">
    <name type="scientific">Lacimicrobium alkaliphilum</name>
    <dbReference type="NCBI Taxonomy" id="1526571"/>
    <lineage>
        <taxon>Bacteria</taxon>
        <taxon>Pseudomonadati</taxon>
        <taxon>Pseudomonadota</taxon>
        <taxon>Gammaproteobacteria</taxon>
        <taxon>Alteromonadales</taxon>
        <taxon>Alteromonadaceae</taxon>
        <taxon>Lacimicrobium</taxon>
    </lineage>
</organism>
<dbReference type="Proteomes" id="UP000614272">
    <property type="component" value="Unassembled WGS sequence"/>
</dbReference>
<sequence>MPFMVHANNLDVVFAPDTTTPEEAEKPFTMDGELGIIVTTGNTDASTFKGRINAHQELSQWSNDYTIEGFYKQDEVTVDDETETQTTAQKIFLSGQGSYKLENPKHRLFAFGSYEDDRFSGFNHQATIAAGWAQELWKTDVSSFTYSVGPGYAMAERDTGESVNGMIVRGSLDYRWKISDTSTFRQTFSTEVGNENTKSKSESSVSAQINGSLALKVSLILNHNSDVADDIEELDTQTSVTLVYNFF</sequence>
<dbReference type="EMBL" id="BMGJ01000001">
    <property type="protein sequence ID" value="GGD49310.1"/>
    <property type="molecule type" value="Genomic_DNA"/>
</dbReference>
<accession>A0ABQ1QX20</accession>
<evidence type="ECO:0000313" key="1">
    <source>
        <dbReference type="EMBL" id="GGD49310.1"/>
    </source>
</evidence>
<evidence type="ECO:0000313" key="2">
    <source>
        <dbReference type="Proteomes" id="UP000614272"/>
    </source>
</evidence>
<gene>
    <name evidence="1" type="ORF">GCM10011357_01590</name>
</gene>
<dbReference type="Pfam" id="PF04338">
    <property type="entry name" value="DUF481"/>
    <property type="match status" value="1"/>
</dbReference>
<keyword evidence="2" id="KW-1185">Reference proteome</keyword>